<dbReference type="EMBL" id="CP013140">
    <property type="protein sequence ID" value="ALN56204.1"/>
    <property type="molecule type" value="Genomic_DNA"/>
</dbReference>
<dbReference type="AlphaFoldDB" id="A0A0S2DCF4"/>
<accession>A0A0S2DCF4</accession>
<gene>
    <name evidence="1" type="ORF">GLE_0846</name>
</gene>
<dbReference type="Proteomes" id="UP000061569">
    <property type="component" value="Chromosome"/>
</dbReference>
<evidence type="ECO:0000313" key="2">
    <source>
        <dbReference type="Proteomes" id="UP000061569"/>
    </source>
</evidence>
<proteinExistence type="predicted"/>
<sequence length="52" mass="5910">MRAIDRYGPRLLRHRHSLQAESLEPNPFGQPFAGLASMPVLRRRCGGVKPIR</sequence>
<evidence type="ECO:0000313" key="1">
    <source>
        <dbReference type="EMBL" id="ALN56204.1"/>
    </source>
</evidence>
<name>A0A0S2DCF4_LYSEN</name>
<dbReference type="KEGG" id="lez:GLE_0846"/>
<organism evidence="1 2">
    <name type="scientific">Lysobacter enzymogenes</name>
    <dbReference type="NCBI Taxonomy" id="69"/>
    <lineage>
        <taxon>Bacteria</taxon>
        <taxon>Pseudomonadati</taxon>
        <taxon>Pseudomonadota</taxon>
        <taxon>Gammaproteobacteria</taxon>
        <taxon>Lysobacterales</taxon>
        <taxon>Lysobacteraceae</taxon>
        <taxon>Lysobacter</taxon>
    </lineage>
</organism>
<reference evidence="1 2" key="1">
    <citation type="submission" date="2015-11" db="EMBL/GenBank/DDBJ databases">
        <title>Genome sequences of Lysobacter enzymogenes strain C3 and Lysobacter antibioticus ATCC 29479.</title>
        <authorList>
            <person name="Kobayashi D.Y."/>
        </authorList>
    </citation>
    <scope>NUCLEOTIDE SEQUENCE [LARGE SCALE GENOMIC DNA]</scope>
    <source>
        <strain evidence="1 2">C3</strain>
    </source>
</reference>
<protein>
    <submittedName>
        <fullName evidence="1">Uncharacterized protein</fullName>
    </submittedName>
</protein>